<evidence type="ECO:0000256" key="2">
    <source>
        <dbReference type="ARBA" id="ARBA00022741"/>
    </source>
</evidence>
<accession>A0ABR6KR29</accession>
<evidence type="ECO:0000313" key="9">
    <source>
        <dbReference type="EMBL" id="MBB4623972.1"/>
    </source>
</evidence>
<evidence type="ECO:0000256" key="1">
    <source>
        <dbReference type="ARBA" id="ARBA00007913"/>
    </source>
</evidence>
<keyword evidence="6" id="KW-0175">Coiled coil</keyword>
<comment type="caution">
    <text evidence="9">The sequence shown here is derived from an EMBL/GenBank/DDBJ whole genome shotgun (WGS) entry which is preliminary data.</text>
</comment>
<proteinExistence type="inferred from homology"/>
<gene>
    <name evidence="9" type="ORF">GGQ57_003896</name>
</gene>
<keyword evidence="10" id="KW-1185">Reference proteome</keyword>
<sequence length="1031" mass="117473">MPDYKHILSCWHKLEHFSPALLPKDNSVKRLGEELPWMRPLEAKDPRKTIQYTIYLGVFSLTSVSDFVKEFFKDESVNPNPVNAKVCYASIKLDCQGIYIQNTFGLSTMPWALKQLEEDKVETDTWSEDFNQLKSNLFEQLTENRKELAEDFLSYLSDTQTLENLQEIQSLIMRKLKWSTSPETDIYIRTEEVFKKNNPSDPDESNADILNSFYIDDLERIIASYEKEGYNTAFKNYLSACLNEDFAHSDLSLHPEILKESLIPENYPDGCWPSPYGASLMQQFAVNTVNKELAGEKQEGLFSVNGPPGTGKTTLLRDIIAAILVKRAKKMVGFTDPAKAFRKIGEVQVSDKYTPFIYAPDPSISDGGIVVASSNNGAVENISKELPLKGEVKGYSDQVGYFRQVSEECLDEQYWGIIAAVLGNKENQRKLIGSIWNGNSEKETYTLKQQLADYKPTEEEWLNVVSSFKKKLHEVGEEKSRLTGFMKDEENREKIRIQCEDAENRLTFDKEELNKRENASALLSAEIEEGTRRRDEIKSEMQLLQSTRPGFFTYWFSKEVRTQYKKAVASVLSEYNRQTETIAEQKARLHALYSEIEKLKKRQEKSKKDYDKVNALYTQLVDSTEKARQELKGAYADAEFWKQIESKETQETSPWYSQKLKQLQSELFIEAMKVNELFILRANATSSRIKTTLDGFFNYLKTGGDLTEKEIQAMWNTFWLVVPVVSSTFASIQRMFSTLGAASIPWLFVDEAGQAVPQAAAGAIWRSKRAVIVGDPFQIEPVVTIPEQIINNFSRYFGLDKTQIHTSLSVQSMADRANPYGWITNDTWTGSPLRVHRRCIDPMFSIANEIAYNNMMYNSTLGGSSGLIMQNGFVQVEGQVRGRHYVPEQGTVIKLMIMDEIRQLQDLPDLFVISPFLEIPSVLKKELRQPIKQALAPFKPIGDDELKKWLDAHIGTVHTFQGKQAAGVILCLGLDEKTKGAAAWASSKPNLLNVALTRAKLRFVAVGDERVWLGQPYFCKLKNVFSMKFIK</sequence>
<name>A0ABR6KR29_9BACT</name>
<keyword evidence="3" id="KW-0378">Hydrolase</keyword>
<evidence type="ECO:0000256" key="3">
    <source>
        <dbReference type="ARBA" id="ARBA00022801"/>
    </source>
</evidence>
<dbReference type="PANTHER" id="PTHR43788">
    <property type="entry name" value="DNA2/NAM7 HELICASE FAMILY MEMBER"/>
    <property type="match status" value="1"/>
</dbReference>
<dbReference type="InterPro" id="IPR041679">
    <property type="entry name" value="DNA2/NAM7-like_C"/>
</dbReference>
<dbReference type="Proteomes" id="UP000533637">
    <property type="component" value="Unassembled WGS sequence"/>
</dbReference>
<dbReference type="Gene3D" id="3.40.50.300">
    <property type="entry name" value="P-loop containing nucleotide triphosphate hydrolases"/>
    <property type="match status" value="3"/>
</dbReference>
<dbReference type="InterPro" id="IPR041677">
    <property type="entry name" value="DNA2/NAM7_AAA_11"/>
</dbReference>
<feature type="coiled-coil region" evidence="6">
    <location>
        <begin position="582"/>
        <end position="616"/>
    </location>
</feature>
<evidence type="ECO:0000256" key="5">
    <source>
        <dbReference type="ARBA" id="ARBA00022840"/>
    </source>
</evidence>
<evidence type="ECO:0000256" key="6">
    <source>
        <dbReference type="SAM" id="Coils"/>
    </source>
</evidence>
<keyword evidence="4" id="KW-0347">Helicase</keyword>
<dbReference type="SUPFAM" id="SSF52540">
    <property type="entry name" value="P-loop containing nucleoside triphosphate hydrolases"/>
    <property type="match status" value="1"/>
</dbReference>
<feature type="domain" description="DNA2/NAM7 helicase helicase" evidence="7">
    <location>
        <begin position="594"/>
        <end position="783"/>
    </location>
</feature>
<organism evidence="9 10">
    <name type="scientific">Parabacteroides faecis</name>
    <dbReference type="NCBI Taxonomy" id="1217282"/>
    <lineage>
        <taxon>Bacteria</taxon>
        <taxon>Pseudomonadati</taxon>
        <taxon>Bacteroidota</taxon>
        <taxon>Bacteroidia</taxon>
        <taxon>Bacteroidales</taxon>
        <taxon>Tannerellaceae</taxon>
        <taxon>Parabacteroides</taxon>
    </lineage>
</organism>
<dbReference type="InterPro" id="IPR050534">
    <property type="entry name" value="Coronavir_polyprotein_1ab"/>
</dbReference>
<dbReference type="InterPro" id="IPR027417">
    <property type="entry name" value="P-loop_NTPase"/>
</dbReference>
<dbReference type="EMBL" id="JACHOC010000008">
    <property type="protein sequence ID" value="MBB4623972.1"/>
    <property type="molecule type" value="Genomic_DNA"/>
</dbReference>
<evidence type="ECO:0000259" key="7">
    <source>
        <dbReference type="Pfam" id="PF13086"/>
    </source>
</evidence>
<protein>
    <recommendedName>
        <fullName evidence="11">ATP-binding protein</fullName>
    </recommendedName>
</protein>
<comment type="similarity">
    <text evidence="1">Belongs to the DNA2/NAM7 helicase family.</text>
</comment>
<feature type="coiled-coil region" evidence="6">
    <location>
        <begin position="485"/>
        <end position="547"/>
    </location>
</feature>
<evidence type="ECO:0008006" key="11">
    <source>
        <dbReference type="Google" id="ProtNLM"/>
    </source>
</evidence>
<dbReference type="Pfam" id="PF13086">
    <property type="entry name" value="AAA_11"/>
    <property type="match status" value="1"/>
</dbReference>
<reference evidence="9 10" key="1">
    <citation type="submission" date="2020-08" db="EMBL/GenBank/DDBJ databases">
        <title>Genomic Encyclopedia of Type Strains, Phase IV (KMG-IV): sequencing the most valuable type-strain genomes for metagenomic binning, comparative biology and taxonomic classification.</title>
        <authorList>
            <person name="Goeker M."/>
        </authorList>
    </citation>
    <scope>NUCLEOTIDE SEQUENCE [LARGE SCALE GENOMIC DNA]</scope>
    <source>
        <strain evidence="9 10">DSM 102983</strain>
    </source>
</reference>
<dbReference type="PANTHER" id="PTHR43788:SF8">
    <property type="entry name" value="DNA-BINDING PROTEIN SMUBP-2"/>
    <property type="match status" value="1"/>
</dbReference>
<evidence type="ECO:0000313" key="10">
    <source>
        <dbReference type="Proteomes" id="UP000533637"/>
    </source>
</evidence>
<keyword evidence="2" id="KW-0547">Nucleotide-binding</keyword>
<feature type="domain" description="DNA2/NAM7 helicase-like C-terminal" evidence="8">
    <location>
        <begin position="901"/>
        <end position="1009"/>
    </location>
</feature>
<keyword evidence="5" id="KW-0067">ATP-binding</keyword>
<evidence type="ECO:0000256" key="4">
    <source>
        <dbReference type="ARBA" id="ARBA00022806"/>
    </source>
</evidence>
<dbReference type="Pfam" id="PF13087">
    <property type="entry name" value="AAA_12"/>
    <property type="match status" value="1"/>
</dbReference>
<dbReference type="RefSeq" id="WP_183671820.1">
    <property type="nucleotide sequence ID" value="NZ_BMPB01000011.1"/>
</dbReference>
<evidence type="ECO:0000259" key="8">
    <source>
        <dbReference type="Pfam" id="PF13087"/>
    </source>
</evidence>